<dbReference type="AlphaFoldDB" id="A0AAN6PC98"/>
<evidence type="ECO:0000259" key="1">
    <source>
        <dbReference type="Pfam" id="PF06985"/>
    </source>
</evidence>
<dbReference type="PANTHER" id="PTHR24148:SF64">
    <property type="entry name" value="HETEROKARYON INCOMPATIBILITY DOMAIN-CONTAINING PROTEIN"/>
    <property type="match status" value="1"/>
</dbReference>
<dbReference type="Proteomes" id="UP001303115">
    <property type="component" value="Unassembled WGS sequence"/>
</dbReference>
<proteinExistence type="predicted"/>
<organism evidence="2 3">
    <name type="scientific">Parachaetomium inaequale</name>
    <dbReference type="NCBI Taxonomy" id="2588326"/>
    <lineage>
        <taxon>Eukaryota</taxon>
        <taxon>Fungi</taxon>
        <taxon>Dikarya</taxon>
        <taxon>Ascomycota</taxon>
        <taxon>Pezizomycotina</taxon>
        <taxon>Sordariomycetes</taxon>
        <taxon>Sordariomycetidae</taxon>
        <taxon>Sordariales</taxon>
        <taxon>Chaetomiaceae</taxon>
        <taxon>Parachaetomium</taxon>
    </lineage>
</organism>
<accession>A0AAN6PC98</accession>
<dbReference type="EMBL" id="MU854433">
    <property type="protein sequence ID" value="KAK4038304.1"/>
    <property type="molecule type" value="Genomic_DNA"/>
</dbReference>
<keyword evidence="3" id="KW-1185">Reference proteome</keyword>
<comment type="caution">
    <text evidence="2">The sequence shown here is derived from an EMBL/GenBank/DDBJ whole genome shotgun (WGS) entry which is preliminary data.</text>
</comment>
<gene>
    <name evidence="2" type="ORF">C8A01DRAFT_17592</name>
</gene>
<feature type="domain" description="Heterokaryon incompatibility" evidence="1">
    <location>
        <begin position="42"/>
        <end position="208"/>
    </location>
</feature>
<dbReference type="PANTHER" id="PTHR24148">
    <property type="entry name" value="ANKYRIN REPEAT DOMAIN-CONTAINING PROTEIN 39 HOMOLOG-RELATED"/>
    <property type="match status" value="1"/>
</dbReference>
<dbReference type="InterPro" id="IPR010730">
    <property type="entry name" value="HET"/>
</dbReference>
<protein>
    <submittedName>
        <fullName evidence="2">Heterokaryon incompatibility protein-domain-containing protein</fullName>
    </submittedName>
</protein>
<sequence length="638" mass="71982">MESHNYRQLSGRHIRLLRLNFDVMGTNSGTLAEFDLDTAPPFYALSHCWGTGDREKPVYIGNKVFLVGLDLAAGIERLKKLATELSPPDPAMEYIWIDNICINQGDTAERSSQVQMMDDIYSRAIRTIIWLGPSDDSCSPAWELVDNIYGVFRARHPTATSPNEIPARTYSESHHSRSGLPAWTDERWQSLGQLCNLRWFSRTWVIQEVVLSTEDPMIVHGNNRYPWHRLEWAATWMRRSGYLRLPHLPQALLHIDNIGYLRRATSRWPLHVLMSITQMKFQASDQRDKIYGVLKLAAETRNTAGLPEALVPDYSLSVQDVYQKATRYFLRQTGSLAVLTRAQGTSGSFTRRRRLHQFPDFPSWVINWSDLAVDNMDIRKSLCLIHSSDALKPVHLGFPDNYFAAGDIPLTLHDSEDSSILRLSGLRVDRIEQATQMSEEDVLYSDFYTSVASVVARVCAAALPLLKKNDADAWAAQLIRVTSAGQQNEKFTGRGWDQFFKDGLAYLYRLFLDNEDQRTVFVSRSGMGQTAMNWLKNASENGEPEVYTTMVRNFCYSRTFFITSGGRMGIGPADSMHGDAIAVIPGGAVPYVIRNDATIPSGSAWAFVGESYISGLMNGEAIEEHGRGSIQMEVLDFH</sequence>
<evidence type="ECO:0000313" key="3">
    <source>
        <dbReference type="Proteomes" id="UP001303115"/>
    </source>
</evidence>
<dbReference type="Pfam" id="PF06985">
    <property type="entry name" value="HET"/>
    <property type="match status" value="1"/>
</dbReference>
<dbReference type="InterPro" id="IPR052895">
    <property type="entry name" value="HetReg/Transcr_Mod"/>
</dbReference>
<name>A0AAN6PC98_9PEZI</name>
<evidence type="ECO:0000313" key="2">
    <source>
        <dbReference type="EMBL" id="KAK4038304.1"/>
    </source>
</evidence>
<dbReference type="Pfam" id="PF26639">
    <property type="entry name" value="Het-6_barrel"/>
    <property type="match status" value="1"/>
</dbReference>
<reference evidence="3" key="1">
    <citation type="journal article" date="2023" name="Mol. Phylogenet. Evol.">
        <title>Genome-scale phylogeny and comparative genomics of the fungal order Sordariales.</title>
        <authorList>
            <person name="Hensen N."/>
            <person name="Bonometti L."/>
            <person name="Westerberg I."/>
            <person name="Brannstrom I.O."/>
            <person name="Guillou S."/>
            <person name="Cros-Aarteil S."/>
            <person name="Calhoun S."/>
            <person name="Haridas S."/>
            <person name="Kuo A."/>
            <person name="Mondo S."/>
            <person name="Pangilinan J."/>
            <person name="Riley R."/>
            <person name="LaButti K."/>
            <person name="Andreopoulos B."/>
            <person name="Lipzen A."/>
            <person name="Chen C."/>
            <person name="Yan M."/>
            <person name="Daum C."/>
            <person name="Ng V."/>
            <person name="Clum A."/>
            <person name="Steindorff A."/>
            <person name="Ohm R.A."/>
            <person name="Martin F."/>
            <person name="Silar P."/>
            <person name="Natvig D.O."/>
            <person name="Lalanne C."/>
            <person name="Gautier V."/>
            <person name="Ament-Velasquez S.L."/>
            <person name="Kruys A."/>
            <person name="Hutchinson M.I."/>
            <person name="Powell A.J."/>
            <person name="Barry K."/>
            <person name="Miller A.N."/>
            <person name="Grigoriev I.V."/>
            <person name="Debuchy R."/>
            <person name="Gladieux P."/>
            <person name="Hiltunen Thoren M."/>
            <person name="Johannesson H."/>
        </authorList>
    </citation>
    <scope>NUCLEOTIDE SEQUENCE [LARGE SCALE GENOMIC DNA]</scope>
    <source>
        <strain evidence="3">CBS 284.82</strain>
    </source>
</reference>